<feature type="non-terminal residue" evidence="2">
    <location>
        <position position="303"/>
    </location>
</feature>
<protein>
    <submittedName>
        <fullName evidence="2">FAD-binding protein</fullName>
    </submittedName>
</protein>
<dbReference type="InterPro" id="IPR006094">
    <property type="entry name" value="Oxid_FAD_bind_N"/>
</dbReference>
<comment type="caution">
    <text evidence="2">The sequence shown here is derived from an EMBL/GenBank/DDBJ whole genome shotgun (WGS) entry which is preliminary data.</text>
</comment>
<dbReference type="InterPro" id="IPR003170">
    <property type="entry name" value="MurB"/>
</dbReference>
<dbReference type="Gene3D" id="3.30.43.10">
    <property type="entry name" value="Uridine Diphospho-n-acetylenolpyruvylglucosamine Reductase, domain 2"/>
    <property type="match status" value="1"/>
</dbReference>
<dbReference type="PANTHER" id="PTHR21071">
    <property type="entry name" value="UDP-N-ACETYLENOLPYRUVOYLGLUCOSAMINE REDUCTASE"/>
    <property type="match status" value="1"/>
</dbReference>
<dbReference type="HAMAP" id="MF_00037">
    <property type="entry name" value="MurB"/>
    <property type="match status" value="1"/>
</dbReference>
<dbReference type="Proteomes" id="UP000782843">
    <property type="component" value="Unassembled WGS sequence"/>
</dbReference>
<dbReference type="Gene3D" id="3.30.465.10">
    <property type="match status" value="1"/>
</dbReference>
<dbReference type="InterPro" id="IPR016166">
    <property type="entry name" value="FAD-bd_PCMH"/>
</dbReference>
<accession>A0A955L2P9</accession>
<dbReference type="GO" id="GO:0071555">
    <property type="term" value="P:cell wall organization"/>
    <property type="evidence" value="ECO:0007669"/>
    <property type="project" value="TreeGrafter"/>
</dbReference>
<dbReference type="InterPro" id="IPR016167">
    <property type="entry name" value="FAD-bd_PCMH_sub1"/>
</dbReference>
<evidence type="ECO:0000259" key="1">
    <source>
        <dbReference type="PROSITE" id="PS51387"/>
    </source>
</evidence>
<organism evidence="2 3">
    <name type="scientific">Candidatus Dojkabacteria bacterium</name>
    <dbReference type="NCBI Taxonomy" id="2099670"/>
    <lineage>
        <taxon>Bacteria</taxon>
        <taxon>Candidatus Dojkabacteria</taxon>
    </lineage>
</organism>
<evidence type="ECO:0000313" key="2">
    <source>
        <dbReference type="EMBL" id="MCA9381820.1"/>
    </source>
</evidence>
<gene>
    <name evidence="2" type="ORF">KC660_00235</name>
</gene>
<dbReference type="AlphaFoldDB" id="A0A955L2P9"/>
<proteinExistence type="inferred from homology"/>
<dbReference type="SUPFAM" id="SSF56176">
    <property type="entry name" value="FAD-binding/transporter-associated domain-like"/>
    <property type="match status" value="2"/>
</dbReference>
<dbReference type="GO" id="GO:0008762">
    <property type="term" value="F:UDP-N-acetylmuramate dehydrogenase activity"/>
    <property type="evidence" value="ECO:0007669"/>
    <property type="project" value="InterPro"/>
</dbReference>
<sequence>MNDFEKVLNQLNIAYKKDEPMSIHTTFKIGGPADYFIEITEQEKLVELIKLCIKSKTKFTILGWGSNVLVSDDGIRGVVIRNRTSEIEVMDKDSHRSISIEKQKEDLDIRHVTSDAIKRGLYEFEDLDYDESNKPVAKLRLESGVDLPKAITWTITNGYTGLQWYSGIPGTIGGAIFNNIHGGTHLFEELIESVTVLDLKSGEKKTLTREEMMFKYDTSIIHKTNDVVLDAVLNLRMGDKDRALFTAKEWYTRKSVQPRNTPGCVWKNITIEQQKELDFESNATGYIIDQKLGWRGSKKIGGA</sequence>
<dbReference type="InterPro" id="IPR016169">
    <property type="entry name" value="FAD-bd_PCMH_sub2"/>
</dbReference>
<dbReference type="InterPro" id="IPR036318">
    <property type="entry name" value="FAD-bd_PCMH-like_sf"/>
</dbReference>
<dbReference type="GO" id="GO:0005829">
    <property type="term" value="C:cytosol"/>
    <property type="evidence" value="ECO:0007669"/>
    <property type="project" value="TreeGrafter"/>
</dbReference>
<dbReference type="EMBL" id="JAGQLG010000008">
    <property type="protein sequence ID" value="MCA9381820.1"/>
    <property type="molecule type" value="Genomic_DNA"/>
</dbReference>
<reference evidence="2" key="2">
    <citation type="journal article" date="2021" name="Microbiome">
        <title>Successional dynamics and alternative stable states in a saline activated sludge microbial community over 9 years.</title>
        <authorList>
            <person name="Wang Y."/>
            <person name="Ye J."/>
            <person name="Ju F."/>
            <person name="Liu L."/>
            <person name="Boyd J.A."/>
            <person name="Deng Y."/>
            <person name="Parks D.H."/>
            <person name="Jiang X."/>
            <person name="Yin X."/>
            <person name="Woodcroft B.J."/>
            <person name="Tyson G.W."/>
            <person name="Hugenholtz P."/>
            <person name="Polz M.F."/>
            <person name="Zhang T."/>
        </authorList>
    </citation>
    <scope>NUCLEOTIDE SEQUENCE</scope>
    <source>
        <strain evidence="2">HKST-UBA10</strain>
    </source>
</reference>
<reference evidence="2" key="1">
    <citation type="submission" date="2020-04" db="EMBL/GenBank/DDBJ databases">
        <authorList>
            <person name="Zhang T."/>
        </authorList>
    </citation>
    <scope>NUCLEOTIDE SEQUENCE</scope>
    <source>
        <strain evidence="2">HKST-UBA10</strain>
    </source>
</reference>
<feature type="domain" description="FAD-binding PCMH-type" evidence="1">
    <location>
        <begin position="28"/>
        <end position="238"/>
    </location>
</feature>
<name>A0A955L2P9_9BACT</name>
<dbReference type="GO" id="GO:0071949">
    <property type="term" value="F:FAD binding"/>
    <property type="evidence" value="ECO:0007669"/>
    <property type="project" value="InterPro"/>
</dbReference>
<evidence type="ECO:0000313" key="3">
    <source>
        <dbReference type="Proteomes" id="UP000782843"/>
    </source>
</evidence>
<dbReference type="PROSITE" id="PS51387">
    <property type="entry name" value="FAD_PCMH"/>
    <property type="match status" value="1"/>
</dbReference>
<dbReference type="PANTHER" id="PTHR21071:SF4">
    <property type="entry name" value="UDP-N-ACETYLENOLPYRUVOYLGLUCOSAMINE REDUCTASE"/>
    <property type="match status" value="1"/>
</dbReference>
<dbReference type="Pfam" id="PF01565">
    <property type="entry name" value="FAD_binding_4"/>
    <property type="match status" value="1"/>
</dbReference>